<dbReference type="EMBL" id="SHME01000002">
    <property type="protein sequence ID" value="TAA20673.1"/>
    <property type="molecule type" value="Genomic_DNA"/>
</dbReference>
<organism evidence="3 4">
    <name type="scientific">Pseudoxanthomonas winnipegensis</name>
    <dbReference type="NCBI Taxonomy" id="2480810"/>
    <lineage>
        <taxon>Bacteria</taxon>
        <taxon>Pseudomonadati</taxon>
        <taxon>Pseudomonadota</taxon>
        <taxon>Gammaproteobacteria</taxon>
        <taxon>Lysobacterales</taxon>
        <taxon>Lysobacteraceae</taxon>
        <taxon>Pseudoxanthomonas</taxon>
    </lineage>
</organism>
<dbReference type="Proteomes" id="UP000293089">
    <property type="component" value="Unassembled WGS sequence"/>
</dbReference>
<evidence type="ECO:0000313" key="2">
    <source>
        <dbReference type="EMBL" id="TAA20673.1"/>
    </source>
</evidence>
<keyword evidence="1" id="KW-0732">Signal</keyword>
<reference evidence="4 5" key="1">
    <citation type="submission" date="2019-02" db="EMBL/GenBank/DDBJ databases">
        <title>WGS of Pseudoxanthomonas species novum from clinical isolates.</title>
        <authorList>
            <person name="Bernier A.-M."/>
            <person name="Bernard K."/>
            <person name="Vachon A."/>
        </authorList>
    </citation>
    <scope>NUCLEOTIDE SEQUENCE [LARGE SCALE GENOMIC DNA]</scope>
    <source>
        <strain evidence="5">NML 170316</strain>
        <strain evidence="3 4">NML140781</strain>
        <strain evidence="2">NML170316</strain>
    </source>
</reference>
<protein>
    <submittedName>
        <fullName evidence="3">Uncharacterized protein</fullName>
    </submittedName>
</protein>
<sequence>MKSYTVGAGVVIAVLLSFASSEASASCESICTHQYQLCISDGHPASQCSAERTQCLSECAGGSGISARTRMNIKDQNGQEIVLGQSHPTSLFPKQSKPDDKA</sequence>
<proteinExistence type="predicted"/>
<evidence type="ECO:0000313" key="5">
    <source>
        <dbReference type="Proteomes" id="UP000293089"/>
    </source>
</evidence>
<dbReference type="RefSeq" id="WP_130522581.1">
    <property type="nucleotide sequence ID" value="NZ_SHLZ01000003.1"/>
</dbReference>
<dbReference type="AlphaFoldDB" id="A0A4Q8LYR3"/>
<gene>
    <name evidence="3" type="ORF">EA656_02815</name>
    <name evidence="2" type="ORF">EA658_06950</name>
</gene>
<evidence type="ECO:0000313" key="3">
    <source>
        <dbReference type="EMBL" id="TAA37612.1"/>
    </source>
</evidence>
<dbReference type="Proteomes" id="UP000292087">
    <property type="component" value="Unassembled WGS sequence"/>
</dbReference>
<name>A0A4Q8LYR3_9GAMM</name>
<evidence type="ECO:0000256" key="1">
    <source>
        <dbReference type="SAM" id="SignalP"/>
    </source>
</evidence>
<dbReference type="EMBL" id="SHMF01000001">
    <property type="protein sequence ID" value="TAA37612.1"/>
    <property type="molecule type" value="Genomic_DNA"/>
</dbReference>
<evidence type="ECO:0000313" key="4">
    <source>
        <dbReference type="Proteomes" id="UP000292087"/>
    </source>
</evidence>
<feature type="chain" id="PRO_5020912522" evidence="1">
    <location>
        <begin position="26"/>
        <end position="102"/>
    </location>
</feature>
<comment type="caution">
    <text evidence="3">The sequence shown here is derived from an EMBL/GenBank/DDBJ whole genome shotgun (WGS) entry which is preliminary data.</text>
</comment>
<accession>A0A4Q8LYR3</accession>
<keyword evidence="5" id="KW-1185">Reference proteome</keyword>
<feature type="signal peptide" evidence="1">
    <location>
        <begin position="1"/>
        <end position="25"/>
    </location>
</feature>